<dbReference type="InterPro" id="IPR000644">
    <property type="entry name" value="CBS_dom"/>
</dbReference>
<evidence type="ECO:0000259" key="9">
    <source>
        <dbReference type="PROSITE" id="PS50893"/>
    </source>
</evidence>
<dbReference type="GO" id="GO:0016020">
    <property type="term" value="C:membrane"/>
    <property type="evidence" value="ECO:0007669"/>
    <property type="project" value="InterPro"/>
</dbReference>
<dbReference type="EMBL" id="LT629739">
    <property type="protein sequence ID" value="SDS10834.1"/>
    <property type="molecule type" value="Genomic_DNA"/>
</dbReference>
<keyword evidence="5 11" id="KW-0067">ATP-binding</keyword>
<dbReference type="NCBIfam" id="TIGR01186">
    <property type="entry name" value="proV"/>
    <property type="match status" value="1"/>
</dbReference>
<dbReference type="STRING" id="629680.SAMN04489751_1245"/>
<dbReference type="PROSITE" id="PS00211">
    <property type="entry name" value="ABC_TRANSPORTER_1"/>
    <property type="match status" value="1"/>
</dbReference>
<evidence type="ECO:0000256" key="5">
    <source>
        <dbReference type="ARBA" id="ARBA00022840"/>
    </source>
</evidence>
<dbReference type="InterPro" id="IPR017871">
    <property type="entry name" value="ABC_transporter-like_CS"/>
</dbReference>
<keyword evidence="4" id="KW-0547">Nucleotide-binding</keyword>
<evidence type="ECO:0000256" key="1">
    <source>
        <dbReference type="ARBA" id="ARBA00005417"/>
    </source>
</evidence>
<accession>A0A1H1PI73</accession>
<gene>
    <name evidence="11" type="ORF">SAMN04489751_1245</name>
</gene>
<feature type="domain" description="ABC transporter" evidence="9">
    <location>
        <begin position="20"/>
        <end position="257"/>
    </location>
</feature>
<dbReference type="Gene3D" id="3.90.1280.20">
    <property type="match status" value="1"/>
</dbReference>
<dbReference type="SUPFAM" id="SSF54631">
    <property type="entry name" value="CBS-domain pair"/>
    <property type="match status" value="1"/>
</dbReference>
<dbReference type="AlphaFoldDB" id="A0A1H1PI73"/>
<keyword evidence="7" id="KW-0129">CBS domain</keyword>
<feature type="region of interest" description="Disordered" evidence="8">
    <location>
        <begin position="394"/>
        <end position="423"/>
    </location>
</feature>
<dbReference type="InterPro" id="IPR046342">
    <property type="entry name" value="CBS_dom_sf"/>
</dbReference>
<reference evidence="11" key="1">
    <citation type="submission" date="2016-10" db="EMBL/GenBank/DDBJ databases">
        <authorList>
            <person name="Varghese N."/>
            <person name="Submissions S."/>
        </authorList>
    </citation>
    <scope>NUCLEOTIDE SEQUENCE [LARGE SCALE GENOMIC DNA]</scope>
    <source>
        <strain evidence="11">DSM 22082</strain>
    </source>
</reference>
<dbReference type="Proteomes" id="UP000199700">
    <property type="component" value="Chromosome"/>
</dbReference>
<dbReference type="GO" id="GO:0015418">
    <property type="term" value="F:ABC-type quaternary ammonium compound transporting activity"/>
    <property type="evidence" value="ECO:0007669"/>
    <property type="project" value="UniProtKB-EC"/>
</dbReference>
<evidence type="ECO:0000313" key="11">
    <source>
        <dbReference type="EMBL" id="SDS10834.1"/>
    </source>
</evidence>
<dbReference type="Pfam" id="PF00005">
    <property type="entry name" value="ABC_tran"/>
    <property type="match status" value="1"/>
</dbReference>
<dbReference type="RefSeq" id="WP_092104079.1">
    <property type="nucleotide sequence ID" value="NZ_LT629739.1"/>
</dbReference>
<keyword evidence="2" id="KW-0813">Transport</keyword>
<evidence type="ECO:0000313" key="12">
    <source>
        <dbReference type="Proteomes" id="UP000199700"/>
    </source>
</evidence>
<dbReference type="OrthoDB" id="9802264at2"/>
<dbReference type="InterPro" id="IPR003439">
    <property type="entry name" value="ABC_transporter-like_ATP-bd"/>
</dbReference>
<dbReference type="FunFam" id="3.40.50.300:FF:000425">
    <property type="entry name" value="Probable ABC transporter, ATP-binding subunit"/>
    <property type="match status" value="1"/>
</dbReference>
<evidence type="ECO:0000256" key="7">
    <source>
        <dbReference type="PROSITE-ProRule" id="PRU00703"/>
    </source>
</evidence>
<protein>
    <recommendedName>
        <fullName evidence="6">ABC-type quaternary amine transporter</fullName>
        <ecNumber evidence="6">7.6.2.9</ecNumber>
    </recommendedName>
</protein>
<evidence type="ECO:0000256" key="8">
    <source>
        <dbReference type="SAM" id="MobiDB-lite"/>
    </source>
</evidence>
<dbReference type="SUPFAM" id="SSF52540">
    <property type="entry name" value="P-loop containing nucleoside triphosphate hydrolases"/>
    <property type="match status" value="1"/>
</dbReference>
<dbReference type="GO" id="GO:0005524">
    <property type="term" value="F:ATP binding"/>
    <property type="evidence" value="ECO:0007669"/>
    <property type="project" value="UniProtKB-KW"/>
</dbReference>
<organism evidence="11 12">
    <name type="scientific">Brevibacterium sandarakinum</name>
    <dbReference type="NCBI Taxonomy" id="629680"/>
    <lineage>
        <taxon>Bacteria</taxon>
        <taxon>Bacillati</taxon>
        <taxon>Actinomycetota</taxon>
        <taxon>Actinomycetes</taxon>
        <taxon>Micrococcales</taxon>
        <taxon>Brevibacteriaceae</taxon>
        <taxon>Brevibacterium</taxon>
    </lineage>
</organism>
<name>A0A1H1PI73_BRESA</name>
<evidence type="ECO:0000259" key="10">
    <source>
        <dbReference type="PROSITE" id="PS51371"/>
    </source>
</evidence>
<proteinExistence type="inferred from homology"/>
<evidence type="ECO:0000256" key="6">
    <source>
        <dbReference type="ARBA" id="ARBA00066388"/>
    </source>
</evidence>
<keyword evidence="3" id="KW-0677">Repeat</keyword>
<dbReference type="PANTHER" id="PTHR43117">
    <property type="entry name" value="OSMOPROTECTANT IMPORT ATP-BINDING PROTEIN OSMV"/>
    <property type="match status" value="1"/>
</dbReference>
<feature type="compositionally biased region" description="Low complexity" evidence="8">
    <location>
        <begin position="399"/>
        <end position="417"/>
    </location>
</feature>
<dbReference type="CDD" id="cd02205">
    <property type="entry name" value="CBS_pair_SF"/>
    <property type="match status" value="1"/>
</dbReference>
<comment type="similarity">
    <text evidence="1">Belongs to the ABC transporter superfamily.</text>
</comment>
<evidence type="ECO:0000256" key="2">
    <source>
        <dbReference type="ARBA" id="ARBA00022448"/>
    </source>
</evidence>
<dbReference type="EC" id="7.6.2.9" evidence="6"/>
<feature type="domain" description="CBS" evidence="10">
    <location>
        <begin position="332"/>
        <end position="391"/>
    </location>
</feature>
<dbReference type="InterPro" id="IPR027417">
    <property type="entry name" value="P-loop_NTPase"/>
</dbReference>
<dbReference type="CDD" id="cd03295">
    <property type="entry name" value="ABC_OpuCA_Osmoprotection"/>
    <property type="match status" value="1"/>
</dbReference>
<dbReference type="Pfam" id="PF00571">
    <property type="entry name" value="CBS"/>
    <property type="match status" value="1"/>
</dbReference>
<dbReference type="InterPro" id="IPR003593">
    <property type="entry name" value="AAA+_ATPase"/>
</dbReference>
<dbReference type="PROSITE" id="PS50893">
    <property type="entry name" value="ABC_TRANSPORTER_2"/>
    <property type="match status" value="1"/>
</dbReference>
<dbReference type="GO" id="GO:0031460">
    <property type="term" value="P:glycine betaine transport"/>
    <property type="evidence" value="ECO:0007669"/>
    <property type="project" value="InterPro"/>
</dbReference>
<keyword evidence="12" id="KW-1185">Reference proteome</keyword>
<dbReference type="GO" id="GO:0016887">
    <property type="term" value="F:ATP hydrolysis activity"/>
    <property type="evidence" value="ECO:0007669"/>
    <property type="project" value="InterPro"/>
</dbReference>
<dbReference type="Gene3D" id="3.40.50.300">
    <property type="entry name" value="P-loop containing nucleotide triphosphate hydrolases"/>
    <property type="match status" value="1"/>
</dbReference>
<dbReference type="PROSITE" id="PS51371">
    <property type="entry name" value="CBS"/>
    <property type="match status" value="1"/>
</dbReference>
<evidence type="ECO:0000256" key="3">
    <source>
        <dbReference type="ARBA" id="ARBA00022737"/>
    </source>
</evidence>
<dbReference type="PANTHER" id="PTHR43117:SF4">
    <property type="entry name" value="OSMOPROTECTANT IMPORT ATP-BINDING PROTEIN OSMV"/>
    <property type="match status" value="1"/>
</dbReference>
<dbReference type="InterPro" id="IPR005892">
    <property type="entry name" value="Gly-betaine_transp_ATP-bd"/>
</dbReference>
<evidence type="ECO:0000256" key="4">
    <source>
        <dbReference type="ARBA" id="ARBA00022741"/>
    </source>
</evidence>
<sequence length="423" mass="46106">MTQTTNSPSPEAGSEPTVMIRLEGLTKRFPGQRANAVDELTLDIHEGEIVVLVGPSGCGKTTTMKMINRIIEPSAGRIILKGQDVTTTNADELRRRIGYVIQQVGLFPHMTIGENIATVPKLIGWDAKRVRSRVDELMSMVNMDPDQYRDRYPKQLSGGQQQRIGVARALSADPSVMLMDEPFGAIDPITRDRLQNEFLRLQSEVRKTIVFVTHDIDEAIKMGDRIAILQEGSRIAQYDTPEQILTAPANDFVKDFIGSGASLKRLNLSRVSEIELSTWPTVTASDSHDRAHELLAASEHSAVLVLDGEGRPVRWVGADDLRRDSEARLDQVGSVPQAVIEPRATLSDALNELVSARYAVTVVVDEHGRYQGVVDIDQINEAIRTMRSSAVAEARTEFASEGAAPGAAESGGSSGADPAEESS</sequence>
<dbReference type="SMART" id="SM00382">
    <property type="entry name" value="AAA"/>
    <property type="match status" value="1"/>
</dbReference>